<dbReference type="InterPro" id="IPR007409">
    <property type="entry name" value="Restrct_endonuc_type1_HsdR_N"/>
</dbReference>
<dbReference type="PROSITE" id="PS51192">
    <property type="entry name" value="HELICASE_ATP_BIND_1"/>
    <property type="match status" value="1"/>
</dbReference>
<keyword evidence="2" id="KW-0255">Endonuclease</keyword>
<dbReference type="Gene3D" id="3.90.1570.50">
    <property type="match status" value="1"/>
</dbReference>
<dbReference type="CDD" id="cd22332">
    <property type="entry name" value="HsdR_N"/>
    <property type="match status" value="1"/>
</dbReference>
<dbReference type="Gene3D" id="3.40.50.300">
    <property type="entry name" value="P-loop containing nucleotide triphosphate hydrolases"/>
    <property type="match status" value="3"/>
</dbReference>
<dbReference type="Pfam" id="PF22679">
    <property type="entry name" value="T1R_D3-like"/>
    <property type="match status" value="1"/>
</dbReference>
<keyword evidence="2" id="KW-0540">Nuclease</keyword>
<gene>
    <name evidence="2" type="ORF">ENS31_09135</name>
</gene>
<dbReference type="SUPFAM" id="SSF52540">
    <property type="entry name" value="P-loop containing nucleoside triphosphate hydrolases"/>
    <property type="match status" value="1"/>
</dbReference>
<dbReference type="Pfam" id="PF18766">
    <property type="entry name" value="SWI2_SNF2"/>
    <property type="match status" value="1"/>
</dbReference>
<organism evidence="2">
    <name type="scientific">Ignavibacterium album</name>
    <dbReference type="NCBI Taxonomy" id="591197"/>
    <lineage>
        <taxon>Bacteria</taxon>
        <taxon>Pseudomonadati</taxon>
        <taxon>Ignavibacteriota</taxon>
        <taxon>Ignavibacteria</taxon>
        <taxon>Ignavibacteriales</taxon>
        <taxon>Ignavibacteriaceae</taxon>
        <taxon>Ignavibacterium</taxon>
    </lineage>
</organism>
<dbReference type="InterPro" id="IPR027417">
    <property type="entry name" value="P-loop_NTPase"/>
</dbReference>
<dbReference type="GO" id="GO:0009035">
    <property type="term" value="F:type I site-specific deoxyribonuclease activity"/>
    <property type="evidence" value="ECO:0007669"/>
    <property type="project" value="UniProtKB-EC"/>
</dbReference>
<protein>
    <submittedName>
        <fullName evidence="2">Type I restriction endonuclease subunit R</fullName>
    </submittedName>
</protein>
<evidence type="ECO:0000259" key="1">
    <source>
        <dbReference type="PROSITE" id="PS51192"/>
    </source>
</evidence>
<dbReference type="GO" id="GO:0009307">
    <property type="term" value="P:DNA restriction-modification system"/>
    <property type="evidence" value="ECO:0007669"/>
    <property type="project" value="UniProtKB-KW"/>
</dbReference>
<dbReference type="Pfam" id="PF04313">
    <property type="entry name" value="HSDR_N"/>
    <property type="match status" value="1"/>
</dbReference>
<dbReference type="PANTHER" id="PTHR42927:SF1">
    <property type="entry name" value="HELICASE SUPERFAMILY 1 AND 2 DOMAIN-CONTAINING PROTEIN"/>
    <property type="match status" value="1"/>
</dbReference>
<keyword evidence="2" id="KW-0378">Hydrolase</keyword>
<feature type="domain" description="Helicase ATP-binding" evidence="1">
    <location>
        <begin position="293"/>
        <end position="499"/>
    </location>
</feature>
<reference evidence="2" key="1">
    <citation type="journal article" date="2020" name="mSystems">
        <title>Genome- and Community-Level Interaction Insights into Carbon Utilization and Element Cycling Functions of Hydrothermarchaeota in Hydrothermal Sediment.</title>
        <authorList>
            <person name="Zhou Z."/>
            <person name="Liu Y."/>
            <person name="Xu W."/>
            <person name="Pan J."/>
            <person name="Luo Z.H."/>
            <person name="Li M."/>
        </authorList>
    </citation>
    <scope>NUCLEOTIDE SEQUENCE [LARGE SCALE GENOMIC DNA]</scope>
    <source>
        <strain evidence="2">SpSt-479</strain>
    </source>
</reference>
<sequence>MNNFIYSESSFESAIIEHLINHGWHQGNAEDFDRENALDIKAILEFIQTSQPKEWELLKSFYADETENKFIQRLVKELELRGMLDVIRHGITDSGVKFKLAYFKPDSGLNPDTQKLYSLNKHYVTRQVHFSPKNNKSIDLVLLFNGLPVATIELKNHFTGQSVSDAIEQYKTSRDPKELLFQFKKRAIVHFTVDPDEVYFTTKLEGESTRFFPFNKGYNNGAGNPPAKDYTTYRSAYFWEEILEIDSWTEIIGRYIHLHREEYTIEGRKYYKESMLFPRFHQLDVVRKLIAHAKQNRSGHRYLIQHSAGSGKSNSIAWLAYRLSSLYDDFDKKIFDSVIVITDRNVLDQQLQNTIYQFEHKTGVVQRIDIDSKQLAEAITKGVNIIITTLQKFPFALNHLQEIPNRNYAVIIDEAHSSQGGEASRKMVEALVGKNVSLEESEKIESEIEQTSEDEEDYIREAIQKRGSQKNISFFAFTATPKAKTLEVFGTKDEEGKPKPFHLYSMRQAIEEGFILDVLKNYTSYETYYRFCKTIEDDPTLNKKKAVKAIARFASLHPTNIAQKTEVMVEHFRQVTMKKIGGKAKAMVVTASRKHALKYYLEFKEYIREKGYTGIKPLVAFSGTLIDDEFPDGITEAQLNKFGEKELPEKFATNEYQVLLVADKYQYGFDQPLLHTMYVDKKLSGVKAVQTLSRLNRTYPGKEDTFVLDFANDRQTIIDSFQPYYEMTTMSETTDPNHLYDLKGKTDSAQVYFQTEIDGFAKIFYKPDSTAKDQAKLYGFIDPAVDRYKQLDEEKQDEFKKALTSFVRLYSYLSQIMPFKDVELEKLYSYGRFLLTKLPKIDYTERLKLDNEVALEYYRLQKIVEGDLVLQVQGKHELNPTTEAGIIREKEEKDKLSNIIAVLNERYGTDFTDADRLYFEQIEQALYENEELKIRAMNNPIENFKYAFDEVFIQTLIDRMDANQDIFDKIMSNEEFKADVKNWLTKRIYNRFKETGNGAEKH</sequence>
<dbReference type="SMART" id="SM00487">
    <property type="entry name" value="DEXDc"/>
    <property type="match status" value="1"/>
</dbReference>
<name>A0A7V2ZKJ3_9BACT</name>
<evidence type="ECO:0000313" key="2">
    <source>
        <dbReference type="EMBL" id="HFI91672.1"/>
    </source>
</evidence>
<proteinExistence type="predicted"/>
<dbReference type="GO" id="GO:0003677">
    <property type="term" value="F:DNA binding"/>
    <property type="evidence" value="ECO:0007669"/>
    <property type="project" value="UniProtKB-KW"/>
</dbReference>
<dbReference type="InterPro" id="IPR014001">
    <property type="entry name" value="Helicase_ATP-bd"/>
</dbReference>
<accession>A0A7V2ZKJ3</accession>
<dbReference type="GO" id="GO:0005524">
    <property type="term" value="F:ATP binding"/>
    <property type="evidence" value="ECO:0007669"/>
    <property type="project" value="UniProtKB-KW"/>
</dbReference>
<dbReference type="EMBL" id="DSUJ01000008">
    <property type="protein sequence ID" value="HFI91672.1"/>
    <property type="molecule type" value="Genomic_DNA"/>
</dbReference>
<dbReference type="InterPro" id="IPR055180">
    <property type="entry name" value="HsdR_RecA-like_helicase_dom_2"/>
</dbReference>
<comment type="caution">
    <text evidence="2">The sequence shown here is derived from an EMBL/GenBank/DDBJ whole genome shotgun (WGS) entry which is preliminary data.</text>
</comment>
<dbReference type="AlphaFoldDB" id="A0A7V2ZKJ3"/>
<dbReference type="InterPro" id="IPR040980">
    <property type="entry name" value="SWI2_SNF2"/>
</dbReference>
<dbReference type="PANTHER" id="PTHR42927">
    <property type="entry name" value="HELICASE SUPERFAMILY 1 AND 2 DOMAIN-CONTAINING PROTEIN"/>
    <property type="match status" value="1"/>
</dbReference>